<dbReference type="Pfam" id="PF09910">
    <property type="entry name" value="DUF2139"/>
    <property type="match status" value="1"/>
</dbReference>
<dbReference type="OrthoDB" id="85148at2157"/>
<organism evidence="1 2">
    <name type="scientific">Thermogladius calderae (strain DSM 22663 / VKM B-2946 / 1633)</name>
    <dbReference type="NCBI Taxonomy" id="1184251"/>
    <lineage>
        <taxon>Archaea</taxon>
        <taxon>Thermoproteota</taxon>
        <taxon>Thermoprotei</taxon>
        <taxon>Desulfurococcales</taxon>
        <taxon>Desulfurococcaceae</taxon>
        <taxon>Thermogladius</taxon>
    </lineage>
</organism>
<accession>I3TEJ1</accession>
<dbReference type="eggNOG" id="arCOG04132">
    <property type="taxonomic scope" value="Archaea"/>
</dbReference>
<protein>
    <recommendedName>
        <fullName evidence="3">DUF2139 domain-containing protein</fullName>
    </recommendedName>
</protein>
<evidence type="ECO:0000313" key="1">
    <source>
        <dbReference type="EMBL" id="AFK51179.1"/>
    </source>
</evidence>
<evidence type="ECO:0008006" key="3">
    <source>
        <dbReference type="Google" id="ProtNLM"/>
    </source>
</evidence>
<dbReference type="AlphaFoldDB" id="I3TEJ1"/>
<dbReference type="InterPro" id="IPR016675">
    <property type="entry name" value="UCP016666"/>
</dbReference>
<reference evidence="1 2" key="1">
    <citation type="journal article" date="2012" name="J. Bacteriol.">
        <title>Complete genome sequence of the hyperthermophilic cellulolytic Crenarchaeon 'Thermogladius cellulolyticus' 1633.</title>
        <authorList>
            <person name="Mardanov A.V."/>
            <person name="Kochetkova T.V."/>
            <person name="Beletsky A.V."/>
            <person name="Bonch-Osmolovskaya E.A."/>
            <person name="Ravin N.V."/>
            <person name="Skryabin K.G."/>
        </authorList>
    </citation>
    <scope>NUCLEOTIDE SEQUENCE [LARGE SCALE GENOMIC DNA]</scope>
    <source>
        <strain evidence="2">DSM 22663 / VKM B-2946 / 1633</strain>
    </source>
</reference>
<sequence length="488" mass="54522">MDYLFKPGYGPEWGSGGVFGLTYYRKVLYYTISMEGEAHFQHDNEETVYRFELLGPGPSSGGDTYNAVETVDEYIYFGGWVHNPAVYKLREGFAGEIDFRYKYSHVHEYNINEKTVKLVWSETARSEREWAGEVSEIVYDWLNDKLLLARADGHFNLGIFELDRSSSELKRLSDIPGLKGSLFLEFACFDMRPDWRRGVDGVQCYDPHEKRMLYYSVRDWAAASVDGEGVENRGSGYAVSAYARYWHFFRGGLLVGNPVEPDVEEPLFVRLFDFPGTQYSPSRSNALVIGGGVLAAFNAYSHGVLHVAEPKKSLVKTLNYTVGPSVLVYITPPVARIVLATGARITSMTKRGNDVLLGTNNSPNLGGRDATKVDIGVREVLSVSEESILTGRQPPVVFRVEGSTVGSRVFGGVPLTGYKEPHLRVFSSKPNTLKVSEYDVGLPPRLVDTSSYSISEGWNRVDLSSHDNIVSFKLMNPDEKAVVYIVLE</sequence>
<dbReference type="RefSeq" id="WP_014737429.1">
    <property type="nucleotide sequence ID" value="NC_017954.1"/>
</dbReference>
<dbReference type="InParanoid" id="I3TEJ1"/>
<dbReference type="HOGENOM" id="CLU_543624_0_0_2"/>
<dbReference type="EMBL" id="CP003531">
    <property type="protein sequence ID" value="AFK51179.1"/>
    <property type="molecule type" value="Genomic_DNA"/>
</dbReference>
<keyword evidence="2" id="KW-1185">Reference proteome</keyword>
<dbReference type="GeneID" id="13013070"/>
<gene>
    <name evidence="1" type="ordered locus">TCELL_0755</name>
</gene>
<proteinExistence type="predicted"/>
<dbReference type="Proteomes" id="UP000005270">
    <property type="component" value="Chromosome"/>
</dbReference>
<dbReference type="KEGG" id="thg:TCELL_0755"/>
<name>I3TEJ1_THEC1</name>
<evidence type="ECO:0000313" key="2">
    <source>
        <dbReference type="Proteomes" id="UP000005270"/>
    </source>
</evidence>